<name>A0A2G9ZFU9_9BACT</name>
<evidence type="ECO:0000256" key="6">
    <source>
        <dbReference type="HAMAP-Rule" id="MF_01342"/>
    </source>
</evidence>
<keyword evidence="2 6" id="KW-0820">tRNA-binding</keyword>
<dbReference type="InterPro" id="IPR020798">
    <property type="entry name" value="Ribosomal_uL16_CS"/>
</dbReference>
<evidence type="ECO:0000256" key="5">
    <source>
        <dbReference type="ARBA" id="ARBA00035198"/>
    </source>
</evidence>
<dbReference type="NCBIfam" id="TIGR01164">
    <property type="entry name" value="rplP_bact"/>
    <property type="match status" value="1"/>
</dbReference>
<dbReference type="PROSITE" id="PS00586">
    <property type="entry name" value="RIBOSOMAL_L16_1"/>
    <property type="match status" value="1"/>
</dbReference>
<comment type="caution">
    <text evidence="9">The sequence shown here is derived from an EMBL/GenBank/DDBJ whole genome shotgun (WGS) entry which is preliminary data.</text>
</comment>
<dbReference type="InterPro" id="IPR036920">
    <property type="entry name" value="Ribosomal_uL16_sf"/>
</dbReference>
<evidence type="ECO:0000256" key="1">
    <source>
        <dbReference type="ARBA" id="ARBA00008931"/>
    </source>
</evidence>
<dbReference type="FunFam" id="3.90.1170.10:FF:000001">
    <property type="entry name" value="50S ribosomal protein L16"/>
    <property type="match status" value="1"/>
</dbReference>
<evidence type="ECO:0000256" key="2">
    <source>
        <dbReference type="ARBA" id="ARBA00022555"/>
    </source>
</evidence>
<dbReference type="CDD" id="cd01433">
    <property type="entry name" value="Ribosomal_L16_L10e"/>
    <property type="match status" value="1"/>
</dbReference>
<dbReference type="GO" id="GO:0006412">
    <property type="term" value="P:translation"/>
    <property type="evidence" value="ECO:0007669"/>
    <property type="project" value="UniProtKB-UniRule"/>
</dbReference>
<keyword evidence="3 6" id="KW-0689">Ribosomal protein</keyword>
<evidence type="ECO:0000256" key="4">
    <source>
        <dbReference type="ARBA" id="ARBA00023274"/>
    </source>
</evidence>
<comment type="function">
    <text evidence="6 8">Binds 23S rRNA and is also seen to make contacts with the A and possibly P site tRNAs.</text>
</comment>
<dbReference type="GO" id="GO:0000049">
    <property type="term" value="F:tRNA binding"/>
    <property type="evidence" value="ECO:0007669"/>
    <property type="project" value="UniProtKB-KW"/>
</dbReference>
<gene>
    <name evidence="6" type="primary">rplP</name>
    <name evidence="9" type="ORF">COX24_00425</name>
</gene>
<dbReference type="InterPro" id="IPR047873">
    <property type="entry name" value="Ribosomal_uL16"/>
</dbReference>
<protein>
    <recommendedName>
        <fullName evidence="5 6">Large ribosomal subunit protein uL16</fullName>
    </recommendedName>
</protein>
<sequence>MLQPRKTKYRKAMKGRSKGIDQKGATLAFGSFGLKSLETKWITASQIESARRAITRSFKRKGRVWVRIFPDKPITAKGAETPMGGGKGAVHYYVFPIKPGRILFEIEGIEEAVAKEAFKRASNKLPIRVQFVKREL</sequence>
<dbReference type="PRINTS" id="PR00060">
    <property type="entry name" value="RIBOSOMALL16"/>
</dbReference>
<keyword evidence="6 8" id="KW-0699">rRNA-binding</keyword>
<dbReference type="HAMAP" id="MF_01342">
    <property type="entry name" value="Ribosomal_uL16"/>
    <property type="match status" value="1"/>
</dbReference>
<dbReference type="InterPro" id="IPR016180">
    <property type="entry name" value="Ribosomal_uL16_dom"/>
</dbReference>
<dbReference type="Gene3D" id="3.90.1170.10">
    <property type="entry name" value="Ribosomal protein L10e/L16"/>
    <property type="match status" value="1"/>
</dbReference>
<evidence type="ECO:0000313" key="9">
    <source>
        <dbReference type="EMBL" id="PIP32027.1"/>
    </source>
</evidence>
<dbReference type="Pfam" id="PF00252">
    <property type="entry name" value="Ribosomal_L16"/>
    <property type="match status" value="1"/>
</dbReference>
<evidence type="ECO:0000256" key="8">
    <source>
        <dbReference type="RuleBase" id="RU004414"/>
    </source>
</evidence>
<comment type="similarity">
    <text evidence="1 6 7">Belongs to the universal ribosomal protein uL16 family.</text>
</comment>
<evidence type="ECO:0000256" key="3">
    <source>
        <dbReference type="ARBA" id="ARBA00022980"/>
    </source>
</evidence>
<dbReference type="Proteomes" id="UP000230447">
    <property type="component" value="Unassembled WGS sequence"/>
</dbReference>
<dbReference type="InterPro" id="IPR000114">
    <property type="entry name" value="Ribosomal_uL16_bact-type"/>
</dbReference>
<comment type="subunit">
    <text evidence="6 8">Part of the 50S ribosomal subunit.</text>
</comment>
<dbReference type="SUPFAM" id="SSF54686">
    <property type="entry name" value="Ribosomal protein L16p/L10e"/>
    <property type="match status" value="1"/>
</dbReference>
<dbReference type="PANTHER" id="PTHR12220">
    <property type="entry name" value="50S/60S RIBOSOMAL PROTEIN L16"/>
    <property type="match status" value="1"/>
</dbReference>
<dbReference type="EMBL" id="PCSB01000009">
    <property type="protein sequence ID" value="PIP32027.1"/>
    <property type="molecule type" value="Genomic_DNA"/>
</dbReference>
<dbReference type="PANTHER" id="PTHR12220:SF13">
    <property type="entry name" value="LARGE RIBOSOMAL SUBUNIT PROTEIN UL16M"/>
    <property type="match status" value="1"/>
</dbReference>
<dbReference type="GO" id="GO:0019843">
    <property type="term" value="F:rRNA binding"/>
    <property type="evidence" value="ECO:0007669"/>
    <property type="project" value="UniProtKB-UniRule"/>
</dbReference>
<keyword evidence="4 6" id="KW-0687">Ribonucleoprotein</keyword>
<dbReference type="AlphaFoldDB" id="A0A2G9ZFU9"/>
<proteinExistence type="inferred from homology"/>
<organism evidence="9 10">
    <name type="scientific">bacterium (Candidatus Gribaldobacteria) CG23_combo_of_CG06-09_8_20_14_all_37_87_8</name>
    <dbReference type="NCBI Taxonomy" id="2014278"/>
    <lineage>
        <taxon>Bacteria</taxon>
        <taxon>Candidatus Gribaldobacteria</taxon>
    </lineage>
</organism>
<keyword evidence="6 8" id="KW-0694">RNA-binding</keyword>
<dbReference type="GO" id="GO:0022625">
    <property type="term" value="C:cytosolic large ribosomal subunit"/>
    <property type="evidence" value="ECO:0007669"/>
    <property type="project" value="TreeGrafter"/>
</dbReference>
<evidence type="ECO:0000256" key="7">
    <source>
        <dbReference type="RuleBase" id="RU004413"/>
    </source>
</evidence>
<evidence type="ECO:0000313" key="10">
    <source>
        <dbReference type="Proteomes" id="UP000230447"/>
    </source>
</evidence>
<accession>A0A2G9ZFU9</accession>
<reference evidence="9 10" key="1">
    <citation type="submission" date="2017-09" db="EMBL/GenBank/DDBJ databases">
        <title>Depth-based differentiation of microbial function through sediment-hosted aquifers and enrichment of novel symbionts in the deep terrestrial subsurface.</title>
        <authorList>
            <person name="Probst A.J."/>
            <person name="Ladd B."/>
            <person name="Jarett J.K."/>
            <person name="Geller-Mcgrath D.E."/>
            <person name="Sieber C.M."/>
            <person name="Emerson J.B."/>
            <person name="Anantharaman K."/>
            <person name="Thomas B.C."/>
            <person name="Malmstrom R."/>
            <person name="Stieglmeier M."/>
            <person name="Klingl A."/>
            <person name="Woyke T."/>
            <person name="Ryan C.M."/>
            <person name="Banfield J.F."/>
        </authorList>
    </citation>
    <scope>NUCLEOTIDE SEQUENCE [LARGE SCALE GENOMIC DNA]</scope>
    <source>
        <strain evidence="9">CG23_combo_of_CG06-09_8_20_14_all_37_87_8</strain>
    </source>
</reference>
<dbReference type="GO" id="GO:0003735">
    <property type="term" value="F:structural constituent of ribosome"/>
    <property type="evidence" value="ECO:0007669"/>
    <property type="project" value="InterPro"/>
</dbReference>